<dbReference type="AlphaFoldDB" id="X1FGE0"/>
<name>X1FGE0_9ZZZZ</name>
<gene>
    <name evidence="1" type="ORF">S03H2_01270</name>
</gene>
<evidence type="ECO:0000313" key="1">
    <source>
        <dbReference type="EMBL" id="GAH19868.1"/>
    </source>
</evidence>
<sequence length="68" mass="7763">MDEQEKLYVLITPSQTIIGREGGKVLMDFAPFRIVVELPSGERLTIDELIKAYLMLSRMRVCDPSLVH</sequence>
<comment type="caution">
    <text evidence="1">The sequence shown here is derived from an EMBL/GenBank/DDBJ whole genome shotgun (WGS) entry which is preliminary data.</text>
</comment>
<accession>X1FGE0</accession>
<protein>
    <submittedName>
        <fullName evidence="1">Uncharacterized protein</fullName>
    </submittedName>
</protein>
<organism evidence="1">
    <name type="scientific">marine sediment metagenome</name>
    <dbReference type="NCBI Taxonomy" id="412755"/>
    <lineage>
        <taxon>unclassified sequences</taxon>
        <taxon>metagenomes</taxon>
        <taxon>ecological metagenomes</taxon>
    </lineage>
</organism>
<proteinExistence type="predicted"/>
<reference evidence="1" key="1">
    <citation type="journal article" date="2014" name="Front. Microbiol.">
        <title>High frequency of phylogenetically diverse reductive dehalogenase-homologous genes in deep subseafloor sedimentary metagenomes.</title>
        <authorList>
            <person name="Kawai M."/>
            <person name="Futagami T."/>
            <person name="Toyoda A."/>
            <person name="Takaki Y."/>
            <person name="Nishi S."/>
            <person name="Hori S."/>
            <person name="Arai W."/>
            <person name="Tsubouchi T."/>
            <person name="Morono Y."/>
            <person name="Uchiyama I."/>
            <person name="Ito T."/>
            <person name="Fujiyama A."/>
            <person name="Inagaki F."/>
            <person name="Takami H."/>
        </authorList>
    </citation>
    <scope>NUCLEOTIDE SEQUENCE</scope>
    <source>
        <strain evidence="1">Expedition CK06-06</strain>
    </source>
</reference>
<dbReference type="EMBL" id="BARU01000359">
    <property type="protein sequence ID" value="GAH19868.1"/>
    <property type="molecule type" value="Genomic_DNA"/>
</dbReference>